<reference evidence="16" key="1">
    <citation type="submission" date="2019-06" db="EMBL/GenBank/DDBJ databases">
        <authorList>
            <consortium name="Wellcome Sanger Institute Data Sharing"/>
        </authorList>
    </citation>
    <scope>NUCLEOTIDE SEQUENCE [LARGE SCALE GENOMIC DNA]</scope>
</reference>
<dbReference type="FunFam" id="2.170.260.10:FF:000003">
    <property type="entry name" value="Piwi-like RNA-mediated gene silencing 2"/>
    <property type="match status" value="1"/>
</dbReference>
<dbReference type="Pfam" id="PF02171">
    <property type="entry name" value="Piwi"/>
    <property type="match status" value="1"/>
</dbReference>
<evidence type="ECO:0000256" key="8">
    <source>
        <dbReference type="ARBA" id="ARBA00022884"/>
    </source>
</evidence>
<dbReference type="GO" id="GO:0031047">
    <property type="term" value="P:regulatory ncRNA-mediated gene silencing"/>
    <property type="evidence" value="ECO:0007669"/>
    <property type="project" value="UniProtKB-KW"/>
</dbReference>
<dbReference type="InParanoid" id="A0A672I9P6"/>
<reference evidence="16" key="3">
    <citation type="submission" date="2025-09" db="UniProtKB">
        <authorList>
            <consortium name="Ensembl"/>
        </authorList>
    </citation>
    <scope>IDENTIFICATION</scope>
</reference>
<evidence type="ECO:0000256" key="9">
    <source>
        <dbReference type="ARBA" id="ARBA00023158"/>
    </source>
</evidence>
<keyword evidence="4" id="KW-0963">Cytoplasm</keyword>
<dbReference type="InterPro" id="IPR003100">
    <property type="entry name" value="PAZ_dom"/>
</dbReference>
<evidence type="ECO:0000313" key="16">
    <source>
        <dbReference type="Ensembl" id="ENSSFAP00005037670.1"/>
    </source>
</evidence>
<comment type="cofactor">
    <cofactor evidence="1">
        <name>Mg(2+)</name>
        <dbReference type="ChEBI" id="CHEBI:18420"/>
    </cofactor>
</comment>
<dbReference type="FunCoup" id="A0A672I9P6">
    <property type="interactions" value="248"/>
</dbReference>
<feature type="domain" description="Piwi" evidence="15">
    <location>
        <begin position="713"/>
        <end position="969"/>
    </location>
</feature>
<evidence type="ECO:0000256" key="5">
    <source>
        <dbReference type="ARBA" id="ARBA00022722"/>
    </source>
</evidence>
<dbReference type="SUPFAM" id="SSF101690">
    <property type="entry name" value="PAZ domain"/>
    <property type="match status" value="1"/>
</dbReference>
<dbReference type="PROSITE" id="PS50821">
    <property type="entry name" value="PAZ"/>
    <property type="match status" value="1"/>
</dbReference>
<dbReference type="Gene3D" id="2.170.260.10">
    <property type="entry name" value="paz domain"/>
    <property type="match status" value="1"/>
</dbReference>
<evidence type="ECO:0000256" key="12">
    <source>
        <dbReference type="ARBA" id="ARBA00064066"/>
    </source>
</evidence>
<evidence type="ECO:0000256" key="13">
    <source>
        <dbReference type="SAM" id="MobiDB-lite"/>
    </source>
</evidence>
<evidence type="ECO:0000256" key="1">
    <source>
        <dbReference type="ARBA" id="ARBA00001946"/>
    </source>
</evidence>
<dbReference type="SMART" id="SM00950">
    <property type="entry name" value="Piwi"/>
    <property type="match status" value="1"/>
</dbReference>
<dbReference type="InterPro" id="IPR036085">
    <property type="entry name" value="PAZ_dom_sf"/>
</dbReference>
<name>A0A672I9P6_SALFA</name>
<feature type="region of interest" description="Disordered" evidence="13">
    <location>
        <begin position="114"/>
        <end position="133"/>
    </location>
</feature>
<dbReference type="Gene3D" id="3.30.420.10">
    <property type="entry name" value="Ribonuclease H-like superfamily/Ribonuclease H"/>
    <property type="match status" value="1"/>
</dbReference>
<dbReference type="PROSITE" id="PS50822">
    <property type="entry name" value="PIWI"/>
    <property type="match status" value="1"/>
</dbReference>
<dbReference type="Gene3D" id="3.40.50.2300">
    <property type="match status" value="1"/>
</dbReference>
<reference evidence="16" key="2">
    <citation type="submission" date="2025-08" db="UniProtKB">
        <authorList>
            <consortium name="Ensembl"/>
        </authorList>
    </citation>
    <scope>IDENTIFICATION</scope>
</reference>
<evidence type="ECO:0000256" key="7">
    <source>
        <dbReference type="ARBA" id="ARBA00022845"/>
    </source>
</evidence>
<dbReference type="GO" id="GO:0006417">
    <property type="term" value="P:regulation of translation"/>
    <property type="evidence" value="ECO:0007669"/>
    <property type="project" value="UniProtKB-KW"/>
</dbReference>
<evidence type="ECO:0000256" key="11">
    <source>
        <dbReference type="ARBA" id="ARBA00039537"/>
    </source>
</evidence>
<dbReference type="GO" id="GO:0003723">
    <property type="term" value="F:RNA binding"/>
    <property type="evidence" value="ECO:0007669"/>
    <property type="project" value="UniProtKB-KW"/>
</dbReference>
<dbReference type="Proteomes" id="UP000472267">
    <property type="component" value="Chromosome 16"/>
</dbReference>
<proteinExistence type="inferred from homology"/>
<evidence type="ECO:0000256" key="3">
    <source>
        <dbReference type="ARBA" id="ARBA00022473"/>
    </source>
</evidence>
<feature type="domain" description="PAZ" evidence="14">
    <location>
        <begin position="436"/>
        <end position="547"/>
    </location>
</feature>
<keyword evidence="6" id="KW-0255">Endonuclease</keyword>
<dbReference type="GO" id="GO:0004519">
    <property type="term" value="F:endonuclease activity"/>
    <property type="evidence" value="ECO:0007669"/>
    <property type="project" value="UniProtKB-KW"/>
</dbReference>
<evidence type="ECO:0000256" key="2">
    <source>
        <dbReference type="ARBA" id="ARBA00004496"/>
    </source>
</evidence>
<dbReference type="GO" id="GO:0005737">
    <property type="term" value="C:cytoplasm"/>
    <property type="evidence" value="ECO:0007669"/>
    <property type="project" value="UniProtKB-SubCell"/>
</dbReference>
<dbReference type="InterPro" id="IPR012337">
    <property type="entry name" value="RNaseH-like_sf"/>
</dbReference>
<keyword evidence="17" id="KW-1185">Reference proteome</keyword>
<evidence type="ECO:0000256" key="6">
    <source>
        <dbReference type="ARBA" id="ARBA00022759"/>
    </source>
</evidence>
<dbReference type="Ensembl" id="ENSSFAT00005039069.1">
    <property type="protein sequence ID" value="ENSSFAP00005037670.1"/>
    <property type="gene ID" value="ENSSFAG00005017334.1"/>
</dbReference>
<keyword evidence="6" id="KW-0378">Hydrolase</keyword>
<feature type="region of interest" description="Disordered" evidence="13">
    <location>
        <begin position="1"/>
        <end position="49"/>
    </location>
</feature>
<feature type="region of interest" description="Disordered" evidence="13">
    <location>
        <begin position="198"/>
        <end position="268"/>
    </location>
</feature>
<dbReference type="InterPro" id="IPR036397">
    <property type="entry name" value="RNaseH_sf"/>
</dbReference>
<sequence length="1046" mass="114684">MDPRKPPESSDMASAPWWLRGRGLQPPDVAVGHSRGLQPPTGNPTAGRSRGLFTAGWGLTLPMTTDPGVGQARGLSAPHDEPLVGLARGQLPAAPEPQIGVNLSQPHPQLSPAAAFETEKPGPTGDAPTVASPAQGQRSALVSMFRGIDLEASTSWGRGEPPVGQSMELETVNILLSPPEKFCKHEFCRILSVSSVDGRPSPLTMGPGRAAPPQPAGGGGLPLVSPFPPGQLGAASSTLGPQAALHPHPSPSGIQSNQEPPNKAGFKGAPLTIGLNHIPIRCRHEAVYQYHVTFTPAVESTLMRFSMMREHLPTTGDVVAFDGCMLYLPVKLEDVVVLQSVRLTDNEKIQITIQMTKILAPNSDLVIPFYNVVLRRIMKMLRLKLVGRNHYNPENAVILKQHRLQVWPGYETCIKSTDGGLYLSVTVSHKFLRNDSVLDVMNTFNRENFRDECTKELVGSIVITLYNNRTYRVDNIEWEKSPRDSFTLMDGSTTTFADYYSKNYGITIKELDQPLLLHRPKERSKPGGKQLITGEILLVPELCFMTGIPDKMKKDFRVMRDLATHMRMTSEQHLHSVSQLLQNIRSSSESVLELSRWGLEIGSGSVTVQSRILPGESICLQSSSFATGSYASWAREVVSNPSISSIPLNVWVLIFPHRCGQQAEELVSTFHSVSRPMGVHLEQPIRVALQNNQTDTYIKAIQSWLTSEPKLQLVVCIVVGNREDLYSAIKKLCCVKHPVPSQVICINTISQNLRLRSIAQRLLLQINAKLGGELWTVSVPLNDLMVVGVDVHHNPSKTRRSVMGLVASVNRVLTRWYSTVSFQRSNEELISGFRVCFLSALQTYYKVNHSLPDKIVVYRDGVSETQLKVVEQHEIPQLITCFKSFTNYEPKLTFVVVQKHCSTVMYSTARGGGGGGTPPPGTVLDHTVTSKHWLDFFLISHHIPRGRAVPTRYVALCNTTNLTPDHLQSTPNVGFLPFQVDVQAVSPVLELDGNHFCPGTLQVRPQAGLPGGPVPACRARNPAVTAALLPLSCTSLLVSLGGCLSR</sequence>
<evidence type="ECO:0000256" key="4">
    <source>
        <dbReference type="ARBA" id="ARBA00022490"/>
    </source>
</evidence>
<protein>
    <recommendedName>
        <fullName evidence="11">Piwi-like protein 2</fullName>
    </recommendedName>
</protein>
<dbReference type="Pfam" id="PF02170">
    <property type="entry name" value="PAZ"/>
    <property type="match status" value="1"/>
</dbReference>
<comment type="subcellular location">
    <subcellularLocation>
        <location evidence="2">Cytoplasm</location>
    </subcellularLocation>
</comment>
<evidence type="ECO:0000259" key="15">
    <source>
        <dbReference type="PROSITE" id="PS50822"/>
    </source>
</evidence>
<dbReference type="AlphaFoldDB" id="A0A672I9P6"/>
<keyword evidence="8" id="KW-0694">RNA-binding</keyword>
<keyword evidence="9" id="KW-0943">RNA-mediated gene silencing</keyword>
<keyword evidence="5" id="KW-0540">Nuclease</keyword>
<evidence type="ECO:0000259" key="14">
    <source>
        <dbReference type="PROSITE" id="PS50821"/>
    </source>
</evidence>
<dbReference type="Pfam" id="PF23278">
    <property type="entry name" value="Piwi_N"/>
    <property type="match status" value="1"/>
</dbReference>
<comment type="similarity">
    <text evidence="10">Belongs to the argonaute family. Piwi subfamily.</text>
</comment>
<dbReference type="CDD" id="cd04658">
    <property type="entry name" value="Piwi_piwi-like_Euk"/>
    <property type="match status" value="1"/>
</dbReference>
<dbReference type="CDD" id="cd02845">
    <property type="entry name" value="PAZ_piwi_like"/>
    <property type="match status" value="1"/>
</dbReference>
<dbReference type="OMA" id="ILHQKQN"/>
<evidence type="ECO:0000313" key="17">
    <source>
        <dbReference type="Proteomes" id="UP000472267"/>
    </source>
</evidence>
<gene>
    <name evidence="16" type="primary">LOC115403397</name>
</gene>
<dbReference type="SMART" id="SM00949">
    <property type="entry name" value="PAZ"/>
    <property type="match status" value="1"/>
</dbReference>
<accession>A0A672I9P6</accession>
<evidence type="ECO:0000256" key="10">
    <source>
        <dbReference type="ARBA" id="ARBA00038291"/>
    </source>
</evidence>
<dbReference type="InterPro" id="IPR003165">
    <property type="entry name" value="Piwi"/>
</dbReference>
<comment type="subunit">
    <text evidence="12">Component of the PET complex.</text>
</comment>
<keyword evidence="3" id="KW-0217">Developmental protein</keyword>
<keyword evidence="7" id="KW-0810">Translation regulation</keyword>
<dbReference type="SUPFAM" id="SSF53098">
    <property type="entry name" value="Ribonuclease H-like"/>
    <property type="match status" value="1"/>
</dbReference>
<dbReference type="FunFam" id="3.40.50.2300:FF:000141">
    <property type="entry name" value="piwi-like protein 2 isoform X1"/>
    <property type="match status" value="1"/>
</dbReference>
<dbReference type="PANTHER" id="PTHR22891">
    <property type="entry name" value="EUKARYOTIC TRANSLATION INITIATION FACTOR 2C"/>
    <property type="match status" value="1"/>
</dbReference>
<organism evidence="16 17">
    <name type="scientific">Salarias fasciatus</name>
    <name type="common">Jewelled blenny</name>
    <name type="synonym">Blennius fasciatus</name>
    <dbReference type="NCBI Taxonomy" id="181472"/>
    <lineage>
        <taxon>Eukaryota</taxon>
        <taxon>Metazoa</taxon>
        <taxon>Chordata</taxon>
        <taxon>Craniata</taxon>
        <taxon>Vertebrata</taxon>
        <taxon>Euteleostomi</taxon>
        <taxon>Actinopterygii</taxon>
        <taxon>Neopterygii</taxon>
        <taxon>Teleostei</taxon>
        <taxon>Neoteleostei</taxon>
        <taxon>Acanthomorphata</taxon>
        <taxon>Ovalentaria</taxon>
        <taxon>Blenniimorphae</taxon>
        <taxon>Blenniiformes</taxon>
        <taxon>Blennioidei</taxon>
        <taxon>Blenniidae</taxon>
        <taxon>Salariinae</taxon>
        <taxon>Salarias</taxon>
    </lineage>
</organism>